<name>A0A9D5NY04_XYLRU</name>
<gene>
    <name evidence="1" type="ORF">E7101_01110</name>
</gene>
<accession>A0A9D5NY04</accession>
<organism evidence="1 2">
    <name type="scientific">Xylanibacter ruminicola</name>
    <name type="common">Prevotella ruminicola</name>
    <dbReference type="NCBI Taxonomy" id="839"/>
    <lineage>
        <taxon>Bacteria</taxon>
        <taxon>Pseudomonadati</taxon>
        <taxon>Bacteroidota</taxon>
        <taxon>Bacteroidia</taxon>
        <taxon>Bacteroidales</taxon>
        <taxon>Prevotellaceae</taxon>
        <taxon>Xylanibacter</taxon>
    </lineage>
</organism>
<protein>
    <submittedName>
        <fullName evidence="1">DUF2442 domain-containing protein</fullName>
    </submittedName>
</protein>
<evidence type="ECO:0000313" key="2">
    <source>
        <dbReference type="Proteomes" id="UP000806522"/>
    </source>
</evidence>
<dbReference type="InterPro" id="IPR018841">
    <property type="entry name" value="DUF2442"/>
</dbReference>
<sequence>MYKKEGYWDVKPKIRSLSFPKRGKFQVDLQDGRSVVMPISAFPSLKKVPTKERNKWYLMGGGVTWDSCPEVIHIEQILGNYANYAHESSALK</sequence>
<proteinExistence type="predicted"/>
<dbReference type="AlphaFoldDB" id="A0A9D5NY04"/>
<dbReference type="Proteomes" id="UP000806522">
    <property type="component" value="Unassembled WGS sequence"/>
</dbReference>
<evidence type="ECO:0000313" key="1">
    <source>
        <dbReference type="EMBL" id="MBE6269541.1"/>
    </source>
</evidence>
<dbReference type="Pfam" id="PF10387">
    <property type="entry name" value="DUF2442"/>
    <property type="match status" value="1"/>
</dbReference>
<reference evidence="1" key="1">
    <citation type="submission" date="2019-04" db="EMBL/GenBank/DDBJ databases">
        <title>Evolution of Biomass-Degrading Anaerobic Consortia Revealed by Metagenomics.</title>
        <authorList>
            <person name="Peng X."/>
        </authorList>
    </citation>
    <scope>NUCLEOTIDE SEQUENCE</scope>
    <source>
        <strain evidence="1">SIG140</strain>
    </source>
</reference>
<comment type="caution">
    <text evidence="1">The sequence shown here is derived from an EMBL/GenBank/DDBJ whole genome shotgun (WGS) entry which is preliminary data.</text>
</comment>
<dbReference type="Gene3D" id="3.30.2020.40">
    <property type="entry name" value="Uncharacterised protein PF10387, DUF2442"/>
    <property type="match status" value="1"/>
</dbReference>
<dbReference type="EMBL" id="SUYC01000001">
    <property type="protein sequence ID" value="MBE6269541.1"/>
    <property type="molecule type" value="Genomic_DNA"/>
</dbReference>